<protein>
    <recommendedName>
        <fullName evidence="4">DUF3127 domain-containing protein</fullName>
    </recommendedName>
</protein>
<proteinExistence type="predicted"/>
<evidence type="ECO:0000313" key="3">
    <source>
        <dbReference type="EMBL" id="QJA79496.1"/>
    </source>
</evidence>
<dbReference type="EMBL" id="MT142383">
    <property type="protein sequence ID" value="QJA79496.1"/>
    <property type="molecule type" value="Genomic_DNA"/>
</dbReference>
<feature type="compositionally biased region" description="Acidic residues" evidence="1">
    <location>
        <begin position="133"/>
        <end position="146"/>
    </location>
</feature>
<name>A0A6M3IUV3_9ZZZZ</name>
<organism evidence="2">
    <name type="scientific">viral metagenome</name>
    <dbReference type="NCBI Taxonomy" id="1070528"/>
    <lineage>
        <taxon>unclassified sequences</taxon>
        <taxon>metagenomes</taxon>
        <taxon>organismal metagenomes</taxon>
    </lineage>
</organism>
<evidence type="ECO:0008006" key="4">
    <source>
        <dbReference type="Google" id="ProtNLM"/>
    </source>
</evidence>
<gene>
    <name evidence="3" type="ORF">MM415A00871_0022</name>
    <name evidence="2" type="ORF">MM415B01048_0013</name>
</gene>
<evidence type="ECO:0000256" key="1">
    <source>
        <dbReference type="SAM" id="MobiDB-lite"/>
    </source>
</evidence>
<dbReference type="InterPro" id="IPR021474">
    <property type="entry name" value="DUF3127"/>
</dbReference>
<sequence length="146" mass="16767">MSKSLTARGILIKIFPIQQKTEKFSVRLFEINHKEAERDYDNFIRFQLVNDKCDIIESYAEGEEIAVTFSLSGRYFGDSHFQNLNAWKIEPANPGVLPQSESGIDPIQQLVEFPKTEEQLKNTKQIKRSPDLSLDEVDGETDDLPF</sequence>
<dbReference type="Pfam" id="PF11325">
    <property type="entry name" value="DUF3127"/>
    <property type="match status" value="1"/>
</dbReference>
<dbReference type="AlphaFoldDB" id="A0A6M3IUV3"/>
<feature type="region of interest" description="Disordered" evidence="1">
    <location>
        <begin position="119"/>
        <end position="146"/>
    </location>
</feature>
<dbReference type="EMBL" id="MT141421">
    <property type="protein sequence ID" value="QJA60805.1"/>
    <property type="molecule type" value="Genomic_DNA"/>
</dbReference>
<evidence type="ECO:0000313" key="2">
    <source>
        <dbReference type="EMBL" id="QJA60805.1"/>
    </source>
</evidence>
<reference evidence="2" key="1">
    <citation type="submission" date="2020-03" db="EMBL/GenBank/DDBJ databases">
        <title>The deep terrestrial virosphere.</title>
        <authorList>
            <person name="Holmfeldt K."/>
            <person name="Nilsson E."/>
            <person name="Simone D."/>
            <person name="Lopez-Fernandez M."/>
            <person name="Wu X."/>
            <person name="de Brujin I."/>
            <person name="Lundin D."/>
            <person name="Andersson A."/>
            <person name="Bertilsson S."/>
            <person name="Dopson M."/>
        </authorList>
    </citation>
    <scope>NUCLEOTIDE SEQUENCE</scope>
    <source>
        <strain evidence="3">MM415A00871</strain>
        <strain evidence="2">MM415B01048</strain>
    </source>
</reference>
<accession>A0A6M3IUV3</accession>